<dbReference type="RefSeq" id="WP_036134864.1">
    <property type="nucleotide sequence ID" value="NZ_AVPU01000004.1"/>
</dbReference>
<dbReference type="Pfam" id="PF00733">
    <property type="entry name" value="Asn_synthase"/>
    <property type="match status" value="1"/>
</dbReference>
<evidence type="ECO:0000313" key="12">
    <source>
        <dbReference type="EMBL" id="KGM55590.1"/>
    </source>
</evidence>
<evidence type="ECO:0000256" key="4">
    <source>
        <dbReference type="ARBA" id="ARBA00022741"/>
    </source>
</evidence>
<evidence type="ECO:0000256" key="6">
    <source>
        <dbReference type="ARBA" id="ARBA00022962"/>
    </source>
</evidence>
<dbReference type="PIRSF" id="PIRSF001589">
    <property type="entry name" value="Asn_synthetase_glu-h"/>
    <property type="match status" value="1"/>
</dbReference>
<feature type="site" description="Important for beta-aspartyl-AMP intermediate formation" evidence="10">
    <location>
        <position position="372"/>
    </location>
</feature>
<dbReference type="PANTHER" id="PTHR43284">
    <property type="entry name" value="ASPARAGINE SYNTHETASE (GLUTAMINE-HYDROLYZING)"/>
    <property type="match status" value="1"/>
</dbReference>
<dbReference type="OrthoDB" id="9763290at2"/>
<dbReference type="InterPro" id="IPR017932">
    <property type="entry name" value="GATase_2_dom"/>
</dbReference>
<dbReference type="PROSITE" id="PS51278">
    <property type="entry name" value="GATASE_TYPE_2"/>
    <property type="match status" value="1"/>
</dbReference>
<dbReference type="CDD" id="cd00712">
    <property type="entry name" value="AsnB"/>
    <property type="match status" value="1"/>
</dbReference>
<evidence type="ECO:0000256" key="1">
    <source>
        <dbReference type="ARBA" id="ARBA00005187"/>
    </source>
</evidence>
<feature type="binding site" evidence="9">
    <location>
        <position position="100"/>
    </location>
    <ligand>
        <name>L-glutamine</name>
        <dbReference type="ChEBI" id="CHEBI:58359"/>
    </ligand>
</feature>
<dbReference type="InterPro" id="IPR033738">
    <property type="entry name" value="AsnB_N"/>
</dbReference>
<dbReference type="Gene3D" id="3.40.50.620">
    <property type="entry name" value="HUPs"/>
    <property type="match status" value="2"/>
</dbReference>
<organism evidence="12 13">
    <name type="scientific">Lysobacter daejeonensis GH1-9</name>
    <dbReference type="NCBI Taxonomy" id="1385517"/>
    <lineage>
        <taxon>Bacteria</taxon>
        <taxon>Pseudomonadati</taxon>
        <taxon>Pseudomonadota</taxon>
        <taxon>Gammaproteobacteria</taxon>
        <taxon>Lysobacterales</taxon>
        <taxon>Lysobacteraceae</taxon>
        <taxon>Aerolutibacter</taxon>
    </lineage>
</organism>
<dbReference type="InterPro" id="IPR051786">
    <property type="entry name" value="ASN_synthetase/amidase"/>
</dbReference>
<dbReference type="NCBIfam" id="TIGR01536">
    <property type="entry name" value="asn_synth_AEB"/>
    <property type="match status" value="1"/>
</dbReference>
<evidence type="ECO:0000256" key="5">
    <source>
        <dbReference type="ARBA" id="ARBA00022840"/>
    </source>
</evidence>
<keyword evidence="8" id="KW-0028">Amino-acid biosynthesis</keyword>
<comment type="pathway">
    <text evidence="1">Amino-acid biosynthesis; L-asparagine biosynthesis; L-asparagine from L-aspartate (L-Gln route): step 1/1.</text>
</comment>
<evidence type="ECO:0000313" key="13">
    <source>
        <dbReference type="Proteomes" id="UP000029998"/>
    </source>
</evidence>
<dbReference type="GO" id="GO:0006529">
    <property type="term" value="P:asparagine biosynthetic process"/>
    <property type="evidence" value="ECO:0007669"/>
    <property type="project" value="UniProtKB-KW"/>
</dbReference>
<accession>A0A0A0EZ55</accession>
<dbReference type="SUPFAM" id="SSF52402">
    <property type="entry name" value="Adenine nucleotide alpha hydrolases-like"/>
    <property type="match status" value="1"/>
</dbReference>
<evidence type="ECO:0000256" key="7">
    <source>
        <dbReference type="ARBA" id="ARBA00048741"/>
    </source>
</evidence>
<proteinExistence type="inferred from homology"/>
<name>A0A0A0EZ55_9GAMM</name>
<dbReference type="PANTHER" id="PTHR43284:SF1">
    <property type="entry name" value="ASPARAGINE SYNTHETASE"/>
    <property type="match status" value="1"/>
</dbReference>
<keyword evidence="8" id="KW-0061">Asparagine biosynthesis</keyword>
<dbReference type="Gene3D" id="3.60.20.10">
    <property type="entry name" value="Glutamine Phosphoribosylpyrophosphate, subunit 1, domain 1"/>
    <property type="match status" value="1"/>
</dbReference>
<dbReference type="Pfam" id="PF13537">
    <property type="entry name" value="GATase_7"/>
    <property type="match status" value="1"/>
</dbReference>
<dbReference type="CDD" id="cd01991">
    <property type="entry name" value="Asn_synthase_B_C"/>
    <property type="match status" value="1"/>
</dbReference>
<comment type="caution">
    <text evidence="12">The sequence shown here is derived from an EMBL/GenBank/DDBJ whole genome shotgun (WGS) entry which is preliminary data.</text>
</comment>
<dbReference type="eggNOG" id="COG0367">
    <property type="taxonomic scope" value="Bacteria"/>
</dbReference>
<dbReference type="GO" id="GO:0004066">
    <property type="term" value="F:asparagine synthase (glutamine-hydrolyzing) activity"/>
    <property type="evidence" value="ECO:0007669"/>
    <property type="project" value="UniProtKB-EC"/>
</dbReference>
<dbReference type="GO" id="GO:0005524">
    <property type="term" value="F:ATP binding"/>
    <property type="evidence" value="ECO:0007669"/>
    <property type="project" value="UniProtKB-KW"/>
</dbReference>
<dbReference type="InterPro" id="IPR001962">
    <property type="entry name" value="Asn_synthase"/>
</dbReference>
<protein>
    <recommendedName>
        <fullName evidence="3">asparagine synthase (glutamine-hydrolyzing)</fullName>
        <ecNumber evidence="3">6.3.5.4</ecNumber>
    </recommendedName>
</protein>
<sequence>MCGIAGFVEPGALPDHAQPALERMIRTLAHRGPDGYGFHADVGIGLAHARLSIIDLATGDQPIHNGRRTVWTVFNGEIFNHVELRQALEREGHCFYTRSDTEVIVHLYERYGDRFVEHLNGQFAIALWDSERQRLVLARDRAGIRPLFHARSGGRLWFASEIKALHAVLPDTAVLDPLGLAQALTYWSTIDPDTVYAGVRSLPPGCMLSIEHDGRERLTRYWDWSFPHAGDVSPARGTFSVEAATDALRELLIDAVRLQLRADVPVGAYLSGGLDSSGIVALIRGFTSAPVRTFSLAFDDVEFDESAHQATVVRHLGTDHTTLHCTRTDIGRAFPQLVRHAETPILRTAPVPLMLLAGRVRQHGYKVVLTGEGADEVFGGYDLFKEAKIRRFWARQPDSRLRPGLLRRLYGYLENSPVQHDGFAQSFFARGLEHMGRPIFAHVPRWSTASRAMAMLSPEMRASIGPWDPLDAYERTLPADIMEWSPLARDQYVEAKSLLAGYLLAAQGDRAAMAHSIEGRFPYLDHRLIEFASRLPPNFKIHGLTEKYLLRRALSGLLPREVIHRTKQPYRAPDSQSFFVDGKPLDYVSDLLSRDSVQAAGYFNPVAVEHLLKKCQAGQAIGFADNQAFVGVLSTMLLHRSMALSRTASRHERAPVDRPVAAAQ</sequence>
<comment type="catalytic activity">
    <reaction evidence="7">
        <text>L-aspartate + L-glutamine + ATP + H2O = L-asparagine + L-glutamate + AMP + diphosphate + H(+)</text>
        <dbReference type="Rhea" id="RHEA:12228"/>
        <dbReference type="ChEBI" id="CHEBI:15377"/>
        <dbReference type="ChEBI" id="CHEBI:15378"/>
        <dbReference type="ChEBI" id="CHEBI:29985"/>
        <dbReference type="ChEBI" id="CHEBI:29991"/>
        <dbReference type="ChEBI" id="CHEBI:30616"/>
        <dbReference type="ChEBI" id="CHEBI:33019"/>
        <dbReference type="ChEBI" id="CHEBI:58048"/>
        <dbReference type="ChEBI" id="CHEBI:58359"/>
        <dbReference type="ChEBI" id="CHEBI:456215"/>
        <dbReference type="EC" id="6.3.5.4"/>
    </reaction>
</comment>
<keyword evidence="13" id="KW-1185">Reference proteome</keyword>
<dbReference type="InterPro" id="IPR014729">
    <property type="entry name" value="Rossmann-like_a/b/a_fold"/>
</dbReference>
<keyword evidence="5 9" id="KW-0067">ATP-binding</keyword>
<keyword evidence="4 9" id="KW-0547">Nucleotide-binding</keyword>
<dbReference type="AlphaFoldDB" id="A0A0A0EZ55"/>
<dbReference type="SUPFAM" id="SSF56235">
    <property type="entry name" value="N-terminal nucleophile aminohydrolases (Ntn hydrolases)"/>
    <property type="match status" value="1"/>
</dbReference>
<feature type="domain" description="Glutamine amidotransferase type-2" evidence="11">
    <location>
        <begin position="2"/>
        <end position="213"/>
    </location>
</feature>
<dbReference type="GO" id="GO:0005829">
    <property type="term" value="C:cytosol"/>
    <property type="evidence" value="ECO:0007669"/>
    <property type="project" value="TreeGrafter"/>
</dbReference>
<reference evidence="12 13" key="1">
    <citation type="submission" date="2013-08" db="EMBL/GenBank/DDBJ databases">
        <title>Genome sequencing of Lysobacter.</title>
        <authorList>
            <person name="Zhang S."/>
            <person name="Wang G."/>
        </authorList>
    </citation>
    <scope>NUCLEOTIDE SEQUENCE [LARGE SCALE GENOMIC DNA]</scope>
    <source>
        <strain evidence="12 13">GH1-9</strain>
    </source>
</reference>
<comment type="similarity">
    <text evidence="2">Belongs to the asparagine synthetase family.</text>
</comment>
<dbReference type="InterPro" id="IPR029055">
    <property type="entry name" value="Ntn_hydrolases_N"/>
</dbReference>
<evidence type="ECO:0000259" key="11">
    <source>
        <dbReference type="PROSITE" id="PS51278"/>
    </source>
</evidence>
<dbReference type="STRING" id="1385517.N800_12780"/>
<evidence type="ECO:0000256" key="9">
    <source>
        <dbReference type="PIRSR" id="PIRSR001589-2"/>
    </source>
</evidence>
<keyword evidence="6 8" id="KW-0315">Glutamine amidotransferase</keyword>
<evidence type="ECO:0000256" key="10">
    <source>
        <dbReference type="PIRSR" id="PIRSR001589-3"/>
    </source>
</evidence>
<evidence type="ECO:0000256" key="8">
    <source>
        <dbReference type="PIRSR" id="PIRSR001589-1"/>
    </source>
</evidence>
<gene>
    <name evidence="12" type="ORF">N800_12780</name>
</gene>
<dbReference type="EMBL" id="AVPU01000004">
    <property type="protein sequence ID" value="KGM55590.1"/>
    <property type="molecule type" value="Genomic_DNA"/>
</dbReference>
<dbReference type="InterPro" id="IPR006426">
    <property type="entry name" value="Asn_synth_AEB"/>
</dbReference>
<dbReference type="EC" id="6.3.5.4" evidence="3"/>
<evidence type="ECO:0000256" key="2">
    <source>
        <dbReference type="ARBA" id="ARBA00005752"/>
    </source>
</evidence>
<feature type="active site" description="For GATase activity" evidence="8">
    <location>
        <position position="2"/>
    </location>
</feature>
<evidence type="ECO:0000256" key="3">
    <source>
        <dbReference type="ARBA" id="ARBA00012737"/>
    </source>
</evidence>
<dbReference type="Proteomes" id="UP000029998">
    <property type="component" value="Unassembled WGS sequence"/>
</dbReference>